<sequence>MAARPGWRLVPLTAYYPKFLHSSNIFQSSTHDLSLTLEYASPGSGPFATYHLALPALSEGELTREMVASKGTGWLAMPQATTAPAGGMAFYPVNVTAQLIETRKPNEVALALGKVAKDKETDLSNQLSAKVLYALSQDTRVDAYTAATTAAKSANEAYNKAYDDAKAAYDLYNTAKQGNDPTTINRTLNNARVCGSVIRAEREVPFAKALWRSSDYFNGLKVVSAIRKLERHFLFASLTNHLTT</sequence>
<dbReference type="KEGG" id="cuh:BJN34_04710"/>
<dbReference type="AlphaFoldDB" id="A0A1U9UL87"/>
<accession>A0A1U9UL87</accession>
<organism evidence="1 2">
    <name type="scientific">Cupriavidus necator</name>
    <name type="common">Alcaligenes eutrophus</name>
    <name type="synonym">Ralstonia eutropha</name>
    <dbReference type="NCBI Taxonomy" id="106590"/>
    <lineage>
        <taxon>Bacteria</taxon>
        <taxon>Pseudomonadati</taxon>
        <taxon>Pseudomonadota</taxon>
        <taxon>Betaproteobacteria</taxon>
        <taxon>Burkholderiales</taxon>
        <taxon>Burkholderiaceae</taxon>
        <taxon>Cupriavidus</taxon>
    </lineage>
</organism>
<name>A0A1U9UL87_CUPNE</name>
<evidence type="ECO:0000313" key="1">
    <source>
        <dbReference type="EMBL" id="AQV93197.1"/>
    </source>
</evidence>
<proteinExistence type="predicted"/>
<reference evidence="2" key="1">
    <citation type="submission" date="2017-02" db="EMBL/GenBank/DDBJ databases">
        <title>Complete genome sequence of Cupriavidus necator strain NH9, a 3-chlorobenzoate degrader.</title>
        <authorList>
            <person name="Moriuchi R."/>
            <person name="Dohra H."/>
            <person name="Ogawa N."/>
        </authorList>
    </citation>
    <scope>NUCLEOTIDE SEQUENCE [LARGE SCALE GENOMIC DNA]</scope>
    <source>
        <strain evidence="2">NH9</strain>
    </source>
</reference>
<gene>
    <name evidence="1" type="ORF">BJN34_04710</name>
</gene>
<evidence type="ECO:0000313" key="2">
    <source>
        <dbReference type="Proteomes" id="UP000189627"/>
    </source>
</evidence>
<protein>
    <submittedName>
        <fullName evidence="1">Uncharacterized protein</fullName>
    </submittedName>
</protein>
<dbReference type="EMBL" id="CP017757">
    <property type="protein sequence ID" value="AQV93197.1"/>
    <property type="molecule type" value="Genomic_DNA"/>
</dbReference>
<dbReference type="Proteomes" id="UP000189627">
    <property type="component" value="Chromosome 1"/>
</dbReference>